<evidence type="ECO:0000313" key="1">
    <source>
        <dbReference type="EMBL" id="ODQ74952.1"/>
    </source>
</evidence>
<reference evidence="1 2" key="1">
    <citation type="journal article" date="2016" name="Proc. Natl. Acad. Sci. U.S.A.">
        <title>Comparative genomics of biotechnologically important yeasts.</title>
        <authorList>
            <person name="Riley R."/>
            <person name="Haridas S."/>
            <person name="Wolfe K.H."/>
            <person name="Lopes M.R."/>
            <person name="Hittinger C.T."/>
            <person name="Goeker M."/>
            <person name="Salamov A.A."/>
            <person name="Wisecaver J.H."/>
            <person name="Long T.M."/>
            <person name="Calvey C.H."/>
            <person name="Aerts A.L."/>
            <person name="Barry K.W."/>
            <person name="Choi C."/>
            <person name="Clum A."/>
            <person name="Coughlan A.Y."/>
            <person name="Deshpande S."/>
            <person name="Douglass A.P."/>
            <person name="Hanson S.J."/>
            <person name="Klenk H.-P."/>
            <person name="LaButti K.M."/>
            <person name="Lapidus A."/>
            <person name="Lindquist E.A."/>
            <person name="Lipzen A.M."/>
            <person name="Meier-Kolthoff J.P."/>
            <person name="Ohm R.A."/>
            <person name="Otillar R.P."/>
            <person name="Pangilinan J.L."/>
            <person name="Peng Y."/>
            <person name="Rokas A."/>
            <person name="Rosa C.A."/>
            <person name="Scheuner C."/>
            <person name="Sibirny A.A."/>
            <person name="Slot J.C."/>
            <person name="Stielow J.B."/>
            <person name="Sun H."/>
            <person name="Kurtzman C.P."/>
            <person name="Blackwell M."/>
            <person name="Grigoriev I.V."/>
            <person name="Jeffries T.W."/>
        </authorList>
    </citation>
    <scope>NUCLEOTIDE SEQUENCE [LARGE SCALE GENOMIC DNA]</scope>
    <source>
        <strain evidence="1 2">NRRL Y-11557</strain>
    </source>
</reference>
<evidence type="ECO:0000313" key="2">
    <source>
        <dbReference type="Proteomes" id="UP000094385"/>
    </source>
</evidence>
<dbReference type="Proteomes" id="UP000094385">
    <property type="component" value="Unassembled WGS sequence"/>
</dbReference>
<sequence>METRGSRQDYLALNGGTILNLVQMTVFLTQFQMLQILVHSHHATPLVRQNSIERSIPFRIGITKYQSNYYRAARNGRKEVWFRNHFTRTEVHSEWYDSPTKRGNLSMQLSGVLSLTSKLVTNNWSTTDSKRQSFFTNITRHLREVHSILPLGAGHPVPASTATIISFLEKGKEKGSLTHQQILEKNIIR</sequence>
<dbReference type="AlphaFoldDB" id="A0A1E3QCY6"/>
<keyword evidence="2" id="KW-1185">Reference proteome</keyword>
<proteinExistence type="predicted"/>
<organism evidence="1 2">
    <name type="scientific">Lipomyces starkeyi NRRL Y-11557</name>
    <dbReference type="NCBI Taxonomy" id="675824"/>
    <lineage>
        <taxon>Eukaryota</taxon>
        <taxon>Fungi</taxon>
        <taxon>Dikarya</taxon>
        <taxon>Ascomycota</taxon>
        <taxon>Saccharomycotina</taxon>
        <taxon>Lipomycetes</taxon>
        <taxon>Lipomycetales</taxon>
        <taxon>Lipomycetaceae</taxon>
        <taxon>Lipomyces</taxon>
    </lineage>
</organism>
<gene>
    <name evidence="1" type="ORF">LIPSTDRAFT_336090</name>
</gene>
<name>A0A1E3QCY6_LIPST</name>
<accession>A0A1E3QCY6</accession>
<protein>
    <submittedName>
        <fullName evidence="1">Uncharacterized protein</fullName>
    </submittedName>
</protein>
<dbReference type="EMBL" id="KV454291">
    <property type="protein sequence ID" value="ODQ74952.1"/>
    <property type="molecule type" value="Genomic_DNA"/>
</dbReference>